<dbReference type="InterPro" id="IPR002656">
    <property type="entry name" value="Acyl_transf_3_dom"/>
</dbReference>
<dbReference type="PANTHER" id="PTHR23028">
    <property type="entry name" value="ACETYLTRANSFERASE"/>
    <property type="match status" value="1"/>
</dbReference>
<evidence type="ECO:0000313" key="5">
    <source>
        <dbReference type="Proteomes" id="UP001500843"/>
    </source>
</evidence>
<feature type="transmembrane region" description="Helical" evidence="1">
    <location>
        <begin position="50"/>
        <end position="71"/>
    </location>
</feature>
<keyword evidence="1" id="KW-1133">Transmembrane helix</keyword>
<evidence type="ECO:0000259" key="2">
    <source>
        <dbReference type="Pfam" id="PF01757"/>
    </source>
</evidence>
<feature type="transmembrane region" description="Helical" evidence="1">
    <location>
        <begin position="373"/>
        <end position="394"/>
    </location>
</feature>
<feature type="transmembrane region" description="Helical" evidence="1">
    <location>
        <begin position="334"/>
        <end position="352"/>
    </location>
</feature>
<feature type="transmembrane region" description="Helical" evidence="1">
    <location>
        <begin position="223"/>
        <end position="240"/>
    </location>
</feature>
<reference evidence="5" key="1">
    <citation type="journal article" date="2019" name="Int. J. Syst. Evol. Microbiol.">
        <title>The Global Catalogue of Microorganisms (GCM) 10K type strain sequencing project: providing services to taxonomists for standard genome sequencing and annotation.</title>
        <authorList>
            <consortium name="The Broad Institute Genomics Platform"/>
            <consortium name="The Broad Institute Genome Sequencing Center for Infectious Disease"/>
            <person name="Wu L."/>
            <person name="Ma J."/>
        </authorList>
    </citation>
    <scope>NUCLEOTIDE SEQUENCE [LARGE SCALE GENOMIC DNA]</scope>
    <source>
        <strain evidence="5">JCM 17975</strain>
    </source>
</reference>
<dbReference type="Proteomes" id="UP001500843">
    <property type="component" value="Unassembled WGS sequence"/>
</dbReference>
<name>A0ABP8WB93_9MICO</name>
<keyword evidence="4" id="KW-0378">Hydrolase</keyword>
<protein>
    <submittedName>
        <fullName evidence="4">SGNH hydrolase domain-containing protein</fullName>
    </submittedName>
</protein>
<feature type="domain" description="SGNH" evidence="3">
    <location>
        <begin position="446"/>
        <end position="682"/>
    </location>
</feature>
<feature type="transmembrane region" description="Helical" evidence="1">
    <location>
        <begin position="165"/>
        <end position="183"/>
    </location>
</feature>
<dbReference type="GO" id="GO:0016787">
    <property type="term" value="F:hydrolase activity"/>
    <property type="evidence" value="ECO:0007669"/>
    <property type="project" value="UniProtKB-KW"/>
</dbReference>
<accession>A0ABP8WB93</accession>
<gene>
    <name evidence="4" type="ORF">GCM10023198_00080</name>
</gene>
<keyword evidence="1" id="KW-0812">Transmembrane</keyword>
<dbReference type="RefSeq" id="WP_253872197.1">
    <property type="nucleotide sequence ID" value="NZ_BAABHM010000002.1"/>
</dbReference>
<feature type="transmembrane region" description="Helical" evidence="1">
    <location>
        <begin position="92"/>
        <end position="112"/>
    </location>
</feature>
<dbReference type="Pfam" id="PF01757">
    <property type="entry name" value="Acyl_transf_3"/>
    <property type="match status" value="1"/>
</dbReference>
<dbReference type="InterPro" id="IPR050879">
    <property type="entry name" value="Acyltransferase_3"/>
</dbReference>
<proteinExistence type="predicted"/>
<dbReference type="Pfam" id="PF19040">
    <property type="entry name" value="SGNH"/>
    <property type="match status" value="1"/>
</dbReference>
<feature type="transmembrane region" description="Helical" evidence="1">
    <location>
        <begin position="247"/>
        <end position="263"/>
    </location>
</feature>
<dbReference type="EMBL" id="BAABHM010000002">
    <property type="protein sequence ID" value="GAA4685962.1"/>
    <property type="molecule type" value="Genomic_DNA"/>
</dbReference>
<comment type="caution">
    <text evidence="4">The sequence shown here is derived from an EMBL/GenBank/DDBJ whole genome shotgun (WGS) entry which is preliminary data.</text>
</comment>
<dbReference type="PANTHER" id="PTHR23028:SF53">
    <property type="entry name" value="ACYL_TRANSF_3 DOMAIN-CONTAINING PROTEIN"/>
    <property type="match status" value="1"/>
</dbReference>
<dbReference type="InterPro" id="IPR043968">
    <property type="entry name" value="SGNH"/>
</dbReference>
<feature type="transmembrane region" description="Helical" evidence="1">
    <location>
        <begin position="301"/>
        <end position="322"/>
    </location>
</feature>
<evidence type="ECO:0000259" key="3">
    <source>
        <dbReference type="Pfam" id="PF19040"/>
    </source>
</evidence>
<sequence>MTGLAAPAASVDGPTRSTSGGGFRADIEGLRAVAIGLVLLYHADVPFLPGGYVGVDMFFVVSGYLITGLLVREVERTGRVSLARFYARRAKRLLPASALVLVVSALLMWATASVVQWRAFGHDIVAAALYVVNWRMADRSVDYLAEGTGASPVQHFWSLAVEEQFYLVWPLVLVLVALVARRYGLRVRPLMGVGLALIVVPSFVWALSTSGSPSGFFVTTTRLWELGVGALVAVAGAVALPRAVARMTGIVGLTLVVGSAVLLDHTTPWPGAWTLLPVLGTAAVIFAGTSHERGAPRVLQLPAVVWIGGLSYSLYLWHWPLLVAAENVAGELSVIERLVVVAVSVVPAWLSLRFVENPVRFSGRLAGSNPVTLGLGAGLTAVGVIAGLLLAAAVPNAPTGSAAAGAAALVSKGGAITPPQAVAQGAVTPSAALATDDVPAPYRDGCEVAMDEVELELCVYGDPQGSKTMVLAGDSKALQWFTPLESIARENGWRLVLATKSACGFAGAVRPGADGAPYTLCGTYNEALLAELLEVRPDAVITSQVHDTAYDATGELTEDAMTEGLTSYWSQLEESGTDVIALLDNPQPHDVPVGGSEVYMCVAEFPDQLDRCAFSSPERATSGGSGAQVAAAAEVEDADVVDMNDLVCNEDVCPAVIGGVLVYRQGSHLTDSYVRSMTPVLEERLLPFVENR</sequence>
<feature type="domain" description="Acyltransferase 3" evidence="2">
    <location>
        <begin position="25"/>
        <end position="350"/>
    </location>
</feature>
<keyword evidence="1" id="KW-0472">Membrane</keyword>
<evidence type="ECO:0000313" key="4">
    <source>
        <dbReference type="EMBL" id="GAA4685962.1"/>
    </source>
</evidence>
<feature type="transmembrane region" description="Helical" evidence="1">
    <location>
        <begin position="269"/>
        <end position="289"/>
    </location>
</feature>
<feature type="transmembrane region" description="Helical" evidence="1">
    <location>
        <begin position="190"/>
        <end position="208"/>
    </location>
</feature>
<keyword evidence="5" id="KW-1185">Reference proteome</keyword>
<organism evidence="4 5">
    <name type="scientific">Promicromonospora umidemergens</name>
    <dbReference type="NCBI Taxonomy" id="629679"/>
    <lineage>
        <taxon>Bacteria</taxon>
        <taxon>Bacillati</taxon>
        <taxon>Actinomycetota</taxon>
        <taxon>Actinomycetes</taxon>
        <taxon>Micrococcales</taxon>
        <taxon>Promicromonosporaceae</taxon>
        <taxon>Promicromonospora</taxon>
    </lineage>
</organism>
<evidence type="ECO:0000256" key="1">
    <source>
        <dbReference type="SAM" id="Phobius"/>
    </source>
</evidence>